<reference evidence="10 11" key="1">
    <citation type="submission" date="2020-08" db="EMBL/GenBank/DDBJ databases">
        <title>Genomic Encyclopedia of Type Strains, Phase III (KMG-III): the genomes of soil and plant-associated and newly described type strains.</title>
        <authorList>
            <person name="Whitman W."/>
        </authorList>
    </citation>
    <scope>NUCLEOTIDE SEQUENCE [LARGE SCALE GENOMIC DNA]</scope>
    <source>
        <strain evidence="10 11">CECT 3265</strain>
    </source>
</reference>
<comment type="subcellular location">
    <subcellularLocation>
        <location evidence="1">Cell membrane</location>
        <topology evidence="1">Multi-pass membrane protein</topology>
    </subcellularLocation>
</comment>
<dbReference type="PANTHER" id="PTHR23517:SF2">
    <property type="entry name" value="MULTIDRUG RESISTANCE PROTEIN MDTH"/>
    <property type="match status" value="1"/>
</dbReference>
<dbReference type="InterPro" id="IPR020846">
    <property type="entry name" value="MFS_dom"/>
</dbReference>
<proteinExistence type="predicted"/>
<gene>
    <name evidence="10" type="ORF">FHS38_001154</name>
</gene>
<dbReference type="Gene3D" id="1.20.1250.20">
    <property type="entry name" value="MFS general substrate transporter like domains"/>
    <property type="match status" value="1"/>
</dbReference>
<dbReference type="EMBL" id="JACHJG010000002">
    <property type="protein sequence ID" value="MBB4885126.1"/>
    <property type="molecule type" value="Genomic_DNA"/>
</dbReference>
<feature type="compositionally biased region" description="Low complexity" evidence="7">
    <location>
        <begin position="429"/>
        <end position="442"/>
    </location>
</feature>
<dbReference type="GO" id="GO:0022857">
    <property type="term" value="F:transmembrane transporter activity"/>
    <property type="evidence" value="ECO:0007669"/>
    <property type="project" value="InterPro"/>
</dbReference>
<dbReference type="AlphaFoldDB" id="A0A7W7PBZ3"/>
<feature type="transmembrane region" description="Helical" evidence="8">
    <location>
        <begin position="12"/>
        <end position="32"/>
    </location>
</feature>
<evidence type="ECO:0000256" key="1">
    <source>
        <dbReference type="ARBA" id="ARBA00004651"/>
    </source>
</evidence>
<dbReference type="SUPFAM" id="SSF103473">
    <property type="entry name" value="MFS general substrate transporter"/>
    <property type="match status" value="1"/>
</dbReference>
<evidence type="ECO:0000313" key="11">
    <source>
        <dbReference type="Proteomes" id="UP000556436"/>
    </source>
</evidence>
<dbReference type="Pfam" id="PF07690">
    <property type="entry name" value="MFS_1"/>
    <property type="match status" value="1"/>
</dbReference>
<feature type="transmembrane region" description="Helical" evidence="8">
    <location>
        <begin position="168"/>
        <end position="189"/>
    </location>
</feature>
<evidence type="ECO:0000259" key="9">
    <source>
        <dbReference type="PROSITE" id="PS50850"/>
    </source>
</evidence>
<dbReference type="InterPro" id="IPR011701">
    <property type="entry name" value="MFS"/>
</dbReference>
<feature type="region of interest" description="Disordered" evidence="7">
    <location>
        <begin position="429"/>
        <end position="460"/>
    </location>
</feature>
<dbReference type="InterPro" id="IPR036259">
    <property type="entry name" value="MFS_trans_sf"/>
</dbReference>
<evidence type="ECO:0000313" key="10">
    <source>
        <dbReference type="EMBL" id="MBB4885126.1"/>
    </source>
</evidence>
<evidence type="ECO:0000256" key="3">
    <source>
        <dbReference type="ARBA" id="ARBA00022475"/>
    </source>
</evidence>
<keyword evidence="4 8" id="KW-0812">Transmembrane</keyword>
<sequence length="460" mass="48189">MRTLQAVREFPLALRLLLLNQFGVDVGFYLLIPFLAEYLGRGLGMSAALVGLVLGTRNLSQEGLFLLGGSAADRIGPRAVIICGCALRTVGFALFAVGDSLTLLLGASALSGLAGAMFYPAMRAYVALEAGERKAEAFSLLTISSTAASLVGLLLGSLLVTIDFRLCALSAAVVFALLTGAQVFLLPTYRVPSNRGTVLADWREVFGDRRFVVFAFAMTGMFAMENQLYLLLPEGARQASGWQGAAGMLLATGAVANMLFQLRITRLLARRGGGARWVGCGLAVIGLGFTPPLLICGAAPPHGFAESASRIVVMTTGSLLLYLGLMIAQPAVMDLIPRFGRERLTGTYYGLFYVFSGLVATGGNAAVGWAMDVAGATGHTWLPWMCCLGYGMISASAAVWLYRTRALPVRPVPGQPALPVGATESAVPGAAVGDGVGPSAASRLRGPARPFDDTADQSPR</sequence>
<dbReference type="Proteomes" id="UP000556436">
    <property type="component" value="Unassembled WGS sequence"/>
</dbReference>
<name>A0A7W7PBZ3_STRNE</name>
<dbReference type="PROSITE" id="PS50850">
    <property type="entry name" value="MFS"/>
    <property type="match status" value="1"/>
</dbReference>
<evidence type="ECO:0000256" key="8">
    <source>
        <dbReference type="SAM" id="Phobius"/>
    </source>
</evidence>
<evidence type="ECO:0000256" key="2">
    <source>
        <dbReference type="ARBA" id="ARBA00022448"/>
    </source>
</evidence>
<dbReference type="GO" id="GO:0005886">
    <property type="term" value="C:plasma membrane"/>
    <property type="evidence" value="ECO:0007669"/>
    <property type="project" value="UniProtKB-SubCell"/>
</dbReference>
<dbReference type="RefSeq" id="WP_184731401.1">
    <property type="nucleotide sequence ID" value="NZ_BMRW01000006.1"/>
</dbReference>
<keyword evidence="3" id="KW-1003">Cell membrane</keyword>
<accession>A0A7W7PBZ3</accession>
<evidence type="ECO:0000256" key="4">
    <source>
        <dbReference type="ARBA" id="ARBA00022692"/>
    </source>
</evidence>
<comment type="caution">
    <text evidence="10">The sequence shown here is derived from an EMBL/GenBank/DDBJ whole genome shotgun (WGS) entry which is preliminary data.</text>
</comment>
<keyword evidence="2" id="KW-0813">Transport</keyword>
<feature type="transmembrane region" description="Helical" evidence="8">
    <location>
        <begin position="103"/>
        <end position="126"/>
    </location>
</feature>
<feature type="transmembrane region" description="Helical" evidence="8">
    <location>
        <begin position="210"/>
        <end position="230"/>
    </location>
</feature>
<feature type="transmembrane region" description="Helical" evidence="8">
    <location>
        <begin position="274"/>
        <end position="295"/>
    </location>
</feature>
<keyword evidence="6 8" id="KW-0472">Membrane</keyword>
<feature type="transmembrane region" description="Helical" evidence="8">
    <location>
        <begin position="138"/>
        <end position="162"/>
    </location>
</feature>
<keyword evidence="11" id="KW-1185">Reference proteome</keyword>
<feature type="transmembrane region" description="Helical" evidence="8">
    <location>
        <begin position="381"/>
        <end position="402"/>
    </location>
</feature>
<dbReference type="PANTHER" id="PTHR23517">
    <property type="entry name" value="RESISTANCE PROTEIN MDTM, PUTATIVE-RELATED-RELATED"/>
    <property type="match status" value="1"/>
</dbReference>
<keyword evidence="5 8" id="KW-1133">Transmembrane helix</keyword>
<evidence type="ECO:0000256" key="6">
    <source>
        <dbReference type="ARBA" id="ARBA00023136"/>
    </source>
</evidence>
<feature type="transmembrane region" description="Helical" evidence="8">
    <location>
        <begin position="242"/>
        <end position="262"/>
    </location>
</feature>
<feature type="transmembrane region" description="Helical" evidence="8">
    <location>
        <begin position="307"/>
        <end position="328"/>
    </location>
</feature>
<evidence type="ECO:0000256" key="7">
    <source>
        <dbReference type="SAM" id="MobiDB-lite"/>
    </source>
</evidence>
<feature type="transmembrane region" description="Helical" evidence="8">
    <location>
        <begin position="348"/>
        <end position="369"/>
    </location>
</feature>
<feature type="domain" description="Major facilitator superfamily (MFS) profile" evidence="9">
    <location>
        <begin position="13"/>
        <end position="460"/>
    </location>
</feature>
<evidence type="ECO:0000256" key="5">
    <source>
        <dbReference type="ARBA" id="ARBA00022989"/>
    </source>
</evidence>
<organism evidence="10 11">
    <name type="scientific">Streptomyces netropsis</name>
    <name type="common">Streptoverticillium netropsis</name>
    <dbReference type="NCBI Taxonomy" id="55404"/>
    <lineage>
        <taxon>Bacteria</taxon>
        <taxon>Bacillati</taxon>
        <taxon>Actinomycetota</taxon>
        <taxon>Actinomycetes</taxon>
        <taxon>Kitasatosporales</taxon>
        <taxon>Streptomycetaceae</taxon>
        <taxon>Streptomyces</taxon>
    </lineage>
</organism>
<protein>
    <submittedName>
        <fullName evidence="10">MFS family permease</fullName>
    </submittedName>
</protein>
<dbReference type="InterPro" id="IPR050171">
    <property type="entry name" value="MFS_Transporters"/>
</dbReference>